<accession>A0AAX2CMQ6</accession>
<gene>
    <name evidence="1" type="ORF">BCB44BAC_04096</name>
</gene>
<proteinExistence type="predicted"/>
<dbReference type="AlphaFoldDB" id="A0AAX2CMQ6"/>
<evidence type="ECO:0000313" key="1">
    <source>
        <dbReference type="EMBL" id="SCM05413.1"/>
    </source>
</evidence>
<protein>
    <submittedName>
        <fullName evidence="1">Uncharacterized protein</fullName>
    </submittedName>
</protein>
<name>A0AAX2CMQ6_9BACI</name>
<evidence type="ECO:0000313" key="2">
    <source>
        <dbReference type="Proteomes" id="UP000242164"/>
    </source>
</evidence>
<organism evidence="1 2">
    <name type="scientific">Bacillus cytotoxicus</name>
    <dbReference type="NCBI Taxonomy" id="580165"/>
    <lineage>
        <taxon>Bacteria</taxon>
        <taxon>Bacillati</taxon>
        <taxon>Bacillota</taxon>
        <taxon>Bacilli</taxon>
        <taxon>Bacillales</taxon>
        <taxon>Bacillaceae</taxon>
        <taxon>Bacillus</taxon>
        <taxon>Bacillus cereus group</taxon>
    </lineage>
</organism>
<comment type="caution">
    <text evidence="1">The sequence shown here is derived from an EMBL/GenBank/DDBJ whole genome shotgun (WGS) entry which is preliminary data.</text>
</comment>
<reference evidence="1 2" key="1">
    <citation type="submission" date="2016-08" db="EMBL/GenBank/DDBJ databases">
        <authorList>
            <person name="Loux V."/>
            <person name="Rue O."/>
        </authorList>
    </citation>
    <scope>NUCLEOTIDE SEQUENCE [LARGE SCALE GENOMIC DNA]</scope>
    <source>
        <strain evidence="1 2">AFSSA_08CEB44bac</strain>
    </source>
</reference>
<dbReference type="EMBL" id="FMIK01000057">
    <property type="protein sequence ID" value="SCM05413.1"/>
    <property type="molecule type" value="Genomic_DNA"/>
</dbReference>
<dbReference type="Proteomes" id="UP000242164">
    <property type="component" value="Unassembled WGS sequence"/>
</dbReference>
<sequence length="37" mass="4596">MSEFQNLPKFRHYYEETIIDVVLQQTVTYKRTEVEFI</sequence>